<proteinExistence type="predicted"/>
<accession>A0A1Q8R2E0</accession>
<dbReference type="EMBL" id="MLBF01000001">
    <property type="protein sequence ID" value="OLN33833.1"/>
    <property type="molecule type" value="Genomic_DNA"/>
</dbReference>
<evidence type="ECO:0000313" key="1">
    <source>
        <dbReference type="EMBL" id="OLN33833.1"/>
    </source>
</evidence>
<keyword evidence="2" id="KW-1185">Reference proteome</keyword>
<sequence length="75" mass="8802">MLNAEMDKVIGGYMNRIANLSPCSEDYEYRKQIIEDEIQDFVRHESVMAEHQQLGRNKVAFERALARAENDEKKK</sequence>
<dbReference type="RefSeq" id="WP_075362863.1">
    <property type="nucleotide sequence ID" value="NZ_MLBF01000001.1"/>
</dbReference>
<gene>
    <name evidence="1" type="ORF">DSOL_0011</name>
</gene>
<organism evidence="1 2">
    <name type="scientific">Desulfosporosinus metallidurans</name>
    <dbReference type="NCBI Taxonomy" id="1888891"/>
    <lineage>
        <taxon>Bacteria</taxon>
        <taxon>Bacillati</taxon>
        <taxon>Bacillota</taxon>
        <taxon>Clostridia</taxon>
        <taxon>Eubacteriales</taxon>
        <taxon>Desulfitobacteriaceae</taxon>
        <taxon>Desulfosporosinus</taxon>
    </lineage>
</organism>
<comment type="caution">
    <text evidence="1">The sequence shown here is derived from an EMBL/GenBank/DDBJ whole genome shotgun (WGS) entry which is preliminary data.</text>
</comment>
<dbReference type="STRING" id="1888891.DSOL_0011"/>
<evidence type="ECO:0000313" key="2">
    <source>
        <dbReference type="Proteomes" id="UP000186102"/>
    </source>
</evidence>
<name>A0A1Q8R2E0_9FIRM</name>
<dbReference type="AlphaFoldDB" id="A0A1Q8R2E0"/>
<protein>
    <submittedName>
        <fullName evidence="1">Uncharacterized protein</fullName>
    </submittedName>
</protein>
<dbReference type="Proteomes" id="UP000186102">
    <property type="component" value="Unassembled WGS sequence"/>
</dbReference>
<reference evidence="1 2" key="1">
    <citation type="submission" date="2016-09" db="EMBL/GenBank/DDBJ databases">
        <title>Complete genome of Desulfosporosinus sp. OL.</title>
        <authorList>
            <person name="Mardanov A."/>
            <person name="Beletsky A."/>
            <person name="Panova A."/>
            <person name="Karnachuk O."/>
            <person name="Ravin N."/>
        </authorList>
    </citation>
    <scope>NUCLEOTIDE SEQUENCE [LARGE SCALE GENOMIC DNA]</scope>
    <source>
        <strain evidence="1 2">OL</strain>
    </source>
</reference>